<gene>
    <name evidence="1" type="ORF">DI632_01240</name>
</gene>
<evidence type="ECO:0008006" key="3">
    <source>
        <dbReference type="Google" id="ProtNLM"/>
    </source>
</evidence>
<evidence type="ECO:0000313" key="2">
    <source>
        <dbReference type="Proteomes" id="UP000248614"/>
    </source>
</evidence>
<dbReference type="AlphaFoldDB" id="A0A2W4ZE69"/>
<organism evidence="1 2">
    <name type="scientific">Sphingomonas hengshuiensis</name>
    <dbReference type="NCBI Taxonomy" id="1609977"/>
    <lineage>
        <taxon>Bacteria</taxon>
        <taxon>Pseudomonadati</taxon>
        <taxon>Pseudomonadota</taxon>
        <taxon>Alphaproteobacteria</taxon>
        <taxon>Sphingomonadales</taxon>
        <taxon>Sphingomonadaceae</taxon>
        <taxon>Sphingomonas</taxon>
    </lineage>
</organism>
<reference evidence="1 2" key="1">
    <citation type="submission" date="2017-08" db="EMBL/GenBank/DDBJ databases">
        <title>Infants hospitalized years apart are colonized by the same room-sourced microbial strains.</title>
        <authorList>
            <person name="Brooks B."/>
            <person name="Olm M.R."/>
            <person name="Firek B.A."/>
            <person name="Baker R."/>
            <person name="Thomas B.C."/>
            <person name="Morowitz M.J."/>
            <person name="Banfield J.F."/>
        </authorList>
    </citation>
    <scope>NUCLEOTIDE SEQUENCE [LARGE SCALE GENOMIC DNA]</scope>
    <source>
        <strain evidence="1">S2_018_000_R3_110</strain>
    </source>
</reference>
<dbReference type="SUPFAM" id="SSF53335">
    <property type="entry name" value="S-adenosyl-L-methionine-dependent methyltransferases"/>
    <property type="match status" value="1"/>
</dbReference>
<sequence length="249" mass="27204">MTSRAKTSLLPLADSDLWPDELRRSLSDKLFTIAFGAIQWPWLLRSLSGGRKADKARLMADLGLAPDALPNLGSWKADTGYLSLIVERIAASRPRTVVELGTGASSLVTGAALARHGGGQLISFDQHAGFVDATRDWLAEHGIAADLRAAPLVEAPGDWPGVWYDIDALPDQVDLLLIDGPPWTIHPYVRGAAETLFDRLPVGGVVMLDDGARPGERVVAQRWRRRWPNFRFELVNRGTKGTLIGQRLS</sequence>
<accession>A0A2W4ZE69</accession>
<dbReference type="Gene3D" id="3.40.50.150">
    <property type="entry name" value="Vaccinia Virus protein VP39"/>
    <property type="match status" value="1"/>
</dbReference>
<dbReference type="CDD" id="cd02440">
    <property type="entry name" value="AdoMet_MTases"/>
    <property type="match status" value="1"/>
</dbReference>
<protein>
    <recommendedName>
        <fullName evidence="3">Class I SAM-dependent methyltransferase</fullName>
    </recommendedName>
</protein>
<name>A0A2W4ZE69_9SPHN</name>
<dbReference type="Proteomes" id="UP000248614">
    <property type="component" value="Unassembled WGS sequence"/>
</dbReference>
<evidence type="ECO:0000313" key="1">
    <source>
        <dbReference type="EMBL" id="PZO80693.1"/>
    </source>
</evidence>
<comment type="caution">
    <text evidence="1">The sequence shown here is derived from an EMBL/GenBank/DDBJ whole genome shotgun (WGS) entry which is preliminary data.</text>
</comment>
<dbReference type="Pfam" id="PF13578">
    <property type="entry name" value="Methyltransf_24"/>
    <property type="match status" value="1"/>
</dbReference>
<dbReference type="EMBL" id="QFNF01000002">
    <property type="protein sequence ID" value="PZO80693.1"/>
    <property type="molecule type" value="Genomic_DNA"/>
</dbReference>
<proteinExistence type="predicted"/>
<dbReference type="InterPro" id="IPR029063">
    <property type="entry name" value="SAM-dependent_MTases_sf"/>
</dbReference>